<proteinExistence type="predicted"/>
<evidence type="ECO:0000313" key="1">
    <source>
        <dbReference type="EMBL" id="UYV79358.1"/>
    </source>
</evidence>
<evidence type="ECO:0000313" key="2">
    <source>
        <dbReference type="Proteomes" id="UP001235939"/>
    </source>
</evidence>
<gene>
    <name evidence="1" type="ORF">LAZ67_17002280</name>
</gene>
<keyword evidence="2" id="KW-1185">Reference proteome</keyword>
<name>A0ABY6LE69_9ARAC</name>
<dbReference type="EMBL" id="CP092879">
    <property type="protein sequence ID" value="UYV79358.1"/>
    <property type="molecule type" value="Genomic_DNA"/>
</dbReference>
<reference evidence="1 2" key="1">
    <citation type="submission" date="2022-01" db="EMBL/GenBank/DDBJ databases">
        <title>A chromosomal length assembly of Cordylochernes scorpioides.</title>
        <authorList>
            <person name="Zeh D."/>
            <person name="Zeh J."/>
        </authorList>
    </citation>
    <scope>NUCLEOTIDE SEQUENCE [LARGE SCALE GENOMIC DNA]</scope>
    <source>
        <strain evidence="1">IN4F17</strain>
        <tissue evidence="1">Whole Body</tissue>
    </source>
</reference>
<protein>
    <recommendedName>
        <fullName evidence="3">Transposase</fullName>
    </recommendedName>
</protein>
<sequence length="174" mass="20043">MKRRLVSEGAKDISDTIQCVQLWALSVYVLQGHESTCAETPYAFHRKDPKGIESSEEIAQDFTMENSVTDNARPHTAHLTLAKIAGYGWTLRTALTWHPQTFLEDKRVFYVVKHLKVMKFDSKLLKNVSESLNSTLQLVKKLDRYPFRKKRKIDSVEQEEKTMNIKKEATTQVG</sequence>
<evidence type="ECO:0008006" key="3">
    <source>
        <dbReference type="Google" id="ProtNLM"/>
    </source>
</evidence>
<organism evidence="1 2">
    <name type="scientific">Cordylochernes scorpioides</name>
    <dbReference type="NCBI Taxonomy" id="51811"/>
    <lineage>
        <taxon>Eukaryota</taxon>
        <taxon>Metazoa</taxon>
        <taxon>Ecdysozoa</taxon>
        <taxon>Arthropoda</taxon>
        <taxon>Chelicerata</taxon>
        <taxon>Arachnida</taxon>
        <taxon>Pseudoscorpiones</taxon>
        <taxon>Cheliferoidea</taxon>
        <taxon>Chernetidae</taxon>
        <taxon>Cordylochernes</taxon>
    </lineage>
</organism>
<accession>A0ABY6LE69</accession>
<dbReference type="Proteomes" id="UP001235939">
    <property type="component" value="Chromosome 17"/>
</dbReference>